<name>A0A2N0B3I5_9LEPT</name>
<comment type="caution">
    <text evidence="2">The sequence shown here is derived from an EMBL/GenBank/DDBJ whole genome shotgun (WGS) entry which is preliminary data.</text>
</comment>
<feature type="transmembrane region" description="Helical" evidence="1">
    <location>
        <begin position="167"/>
        <end position="190"/>
    </location>
</feature>
<evidence type="ECO:0008006" key="3">
    <source>
        <dbReference type="Google" id="ProtNLM"/>
    </source>
</evidence>
<proteinExistence type="predicted"/>
<gene>
    <name evidence="2" type="ORF">CH379_20765</name>
</gene>
<dbReference type="SUPFAM" id="SSF48452">
    <property type="entry name" value="TPR-like"/>
    <property type="match status" value="1"/>
</dbReference>
<dbReference type="AlphaFoldDB" id="A0A2N0B3I5"/>
<protein>
    <recommendedName>
        <fullName evidence="3">Tetratricopeptide repeat protein</fullName>
    </recommendedName>
</protein>
<dbReference type="OrthoDB" id="328311at2"/>
<keyword evidence="1" id="KW-0472">Membrane</keyword>
<dbReference type="EMBL" id="NPEF01000391">
    <property type="protein sequence ID" value="PJZ91063.1"/>
    <property type="molecule type" value="Genomic_DNA"/>
</dbReference>
<sequence length="198" mass="23238">MKNFLTGLFLTCFISLTVYSQGTDDSSYQQIRDHIDSNRVTEAQNLLEEWIKINPNDATLQLYQTEIWIQVADQKYKERKLKTAFSYYEKAFANWPNNPSLRSRYMELKDKKLVDHVPSPILKTRYSGFGSSSTEQSSLNIPFQEMNESLKQIRNEIHFLQEKSNSFYLVMTLITVSILLQCFILLKLGFPRQKSKNR</sequence>
<keyword evidence="1" id="KW-1133">Transmembrane helix</keyword>
<evidence type="ECO:0000313" key="2">
    <source>
        <dbReference type="EMBL" id="PJZ91063.1"/>
    </source>
</evidence>
<accession>A0A2N0B3I5</accession>
<keyword evidence="1" id="KW-0812">Transmembrane</keyword>
<evidence type="ECO:0000256" key="1">
    <source>
        <dbReference type="SAM" id="Phobius"/>
    </source>
</evidence>
<organism evidence="2">
    <name type="scientific">Leptospira ellisii</name>
    <dbReference type="NCBI Taxonomy" id="2023197"/>
    <lineage>
        <taxon>Bacteria</taxon>
        <taxon>Pseudomonadati</taxon>
        <taxon>Spirochaetota</taxon>
        <taxon>Spirochaetia</taxon>
        <taxon>Leptospirales</taxon>
        <taxon>Leptospiraceae</taxon>
        <taxon>Leptospira</taxon>
    </lineage>
</organism>
<reference evidence="2" key="1">
    <citation type="submission" date="2017-07" db="EMBL/GenBank/DDBJ databases">
        <title>Leptospira spp. isolated from tropical soils.</title>
        <authorList>
            <person name="Thibeaux R."/>
            <person name="Iraola G."/>
            <person name="Ferres I."/>
            <person name="Bierque E."/>
            <person name="Girault D."/>
            <person name="Soupe-Gilbert M.-E."/>
            <person name="Picardeau M."/>
            <person name="Goarant C."/>
        </authorList>
    </citation>
    <scope>NUCLEOTIDE SEQUENCE [LARGE SCALE GENOMIC DNA]</scope>
    <source>
        <strain evidence="2">ATI7-C-A5</strain>
    </source>
</reference>
<dbReference type="InterPro" id="IPR011990">
    <property type="entry name" value="TPR-like_helical_dom_sf"/>
</dbReference>
<dbReference type="Gene3D" id="1.25.40.10">
    <property type="entry name" value="Tetratricopeptide repeat domain"/>
    <property type="match status" value="1"/>
</dbReference>